<dbReference type="WBParaSite" id="RSKR_0000721000.1">
    <property type="protein sequence ID" value="RSKR_0000721000.1"/>
    <property type="gene ID" value="RSKR_0000721000"/>
</dbReference>
<evidence type="ECO:0000313" key="2">
    <source>
        <dbReference type="WBParaSite" id="RSKR_0000721000.1"/>
    </source>
</evidence>
<organism evidence="1 2">
    <name type="scientific">Rhabditophanes sp. KR3021</name>
    <dbReference type="NCBI Taxonomy" id="114890"/>
    <lineage>
        <taxon>Eukaryota</taxon>
        <taxon>Metazoa</taxon>
        <taxon>Ecdysozoa</taxon>
        <taxon>Nematoda</taxon>
        <taxon>Chromadorea</taxon>
        <taxon>Rhabditida</taxon>
        <taxon>Tylenchina</taxon>
        <taxon>Panagrolaimomorpha</taxon>
        <taxon>Strongyloidoidea</taxon>
        <taxon>Alloionematidae</taxon>
        <taxon>Rhabditophanes</taxon>
    </lineage>
</organism>
<dbReference type="Proteomes" id="UP000095286">
    <property type="component" value="Unplaced"/>
</dbReference>
<name>A0AC35U3C9_9BILA</name>
<accession>A0AC35U3C9</accession>
<evidence type="ECO:0000313" key="1">
    <source>
        <dbReference type="Proteomes" id="UP000095286"/>
    </source>
</evidence>
<proteinExistence type="predicted"/>
<reference evidence="2" key="1">
    <citation type="submission" date="2016-11" db="UniProtKB">
        <authorList>
            <consortium name="WormBaseParasite"/>
        </authorList>
    </citation>
    <scope>IDENTIFICATION</scope>
    <source>
        <strain evidence="2">KR3021</strain>
    </source>
</reference>
<protein>
    <submittedName>
        <fullName evidence="2">Nuclear receptor domain-containing protein</fullName>
    </submittedName>
</protein>
<sequence length="609" mass="67833">MDEFMVPLPHGTLPESAPALESIGLNASTFSDHTSMSSCLPIEGANSGSSSSTSTYSNPPSAFRPILHSVPAIPNTEITETVFTNFINNILQANNQDLTQSTNHTTTQSSSEQSSEDSLKKCIYFCQICFDTASGFHYGVHACEGCKGFFRRSIQQKIKYRPCSKTQECAIIRNNRNRCQACRLSKCLRVGMSKDGVRFGRVPKKAKEKLAEEMQKAYERSNIDILAVELEDEQAFVTAIETAFQELKKASNKAVLPTINQKLCDLNSRNVFSWQISPLDSTKLYPLIEDICQFSKSIKGFHTFFTNDKVQLIKKSVLQIYLMQLSAMNPEVWIDIGTGALVTSNLTNYLFLHSFISLEEGKCLKDLILEFVDLYRTLDLNEKQQALLTAFVLCQPGSGTFTNSDLVQASMVKMVQEKLWSLLQASLLPASGCSFHDTLKHQVQLQSLITLPSNLNKLYKLHSDQLNTLSSQPPIQNQNLRSALSSNTSVLQNVSHPTPCQPISLLPSLTSPLPRPASTRSTCGTNAGSAPDDMPCLRKALERPSIITVNNKSPSVTTNLIPFDKMFERNEMVTTRKRTLSTISLNKNEVFKVENDEQEQPLNLCIRKI</sequence>